<dbReference type="AlphaFoldDB" id="A0A5B7JSQ7"/>
<protein>
    <submittedName>
        <fullName evidence="1">Uncharacterized protein</fullName>
    </submittedName>
</protein>
<proteinExistence type="predicted"/>
<keyword evidence="2" id="KW-1185">Reference proteome</keyword>
<evidence type="ECO:0000313" key="1">
    <source>
        <dbReference type="EMBL" id="MPC99870.1"/>
    </source>
</evidence>
<name>A0A5B7JSQ7_PORTR</name>
<organism evidence="1 2">
    <name type="scientific">Portunus trituberculatus</name>
    <name type="common">Swimming crab</name>
    <name type="synonym">Neptunus trituberculatus</name>
    <dbReference type="NCBI Taxonomy" id="210409"/>
    <lineage>
        <taxon>Eukaryota</taxon>
        <taxon>Metazoa</taxon>
        <taxon>Ecdysozoa</taxon>
        <taxon>Arthropoda</taxon>
        <taxon>Crustacea</taxon>
        <taxon>Multicrustacea</taxon>
        <taxon>Malacostraca</taxon>
        <taxon>Eumalacostraca</taxon>
        <taxon>Eucarida</taxon>
        <taxon>Decapoda</taxon>
        <taxon>Pleocyemata</taxon>
        <taxon>Brachyura</taxon>
        <taxon>Eubrachyura</taxon>
        <taxon>Portunoidea</taxon>
        <taxon>Portunidae</taxon>
        <taxon>Portuninae</taxon>
        <taxon>Portunus</taxon>
    </lineage>
</organism>
<comment type="caution">
    <text evidence="1">The sequence shown here is derived from an EMBL/GenBank/DDBJ whole genome shotgun (WGS) entry which is preliminary data.</text>
</comment>
<accession>A0A5B7JSQ7</accession>
<dbReference type="EMBL" id="VSRR010120324">
    <property type="protein sequence ID" value="MPC99870.1"/>
    <property type="molecule type" value="Genomic_DNA"/>
</dbReference>
<reference evidence="1 2" key="1">
    <citation type="submission" date="2019-05" db="EMBL/GenBank/DDBJ databases">
        <title>Another draft genome of Portunus trituberculatus and its Hox gene families provides insights of decapod evolution.</title>
        <authorList>
            <person name="Jeong J.-H."/>
            <person name="Song I."/>
            <person name="Kim S."/>
            <person name="Choi T."/>
            <person name="Kim D."/>
            <person name="Ryu S."/>
            <person name="Kim W."/>
        </authorList>
    </citation>
    <scope>NUCLEOTIDE SEQUENCE [LARGE SCALE GENOMIC DNA]</scope>
    <source>
        <tissue evidence="1">Muscle</tissue>
    </source>
</reference>
<evidence type="ECO:0000313" key="2">
    <source>
        <dbReference type="Proteomes" id="UP000324222"/>
    </source>
</evidence>
<gene>
    <name evidence="1" type="ORF">E2C01_095314</name>
</gene>
<dbReference type="Proteomes" id="UP000324222">
    <property type="component" value="Unassembled WGS sequence"/>
</dbReference>
<sequence length="61" mass="6776">MNKTDIVLSYRIPVHDPVSSSSLLPPNTCSHLRENALHFRAAVRHLEERGGVGADQGGRRR</sequence>